<name>A0A1Y1CNX5_9BACT</name>
<dbReference type="EMBL" id="AP018042">
    <property type="protein sequence ID" value="BAX82116.1"/>
    <property type="molecule type" value="Genomic_DNA"/>
</dbReference>
<dbReference type="Pfam" id="PF13366">
    <property type="entry name" value="PDDEXK_3"/>
    <property type="match status" value="1"/>
</dbReference>
<organism evidence="1 2">
    <name type="scientific">Labilibaculum antarcticum</name>
    <dbReference type="NCBI Taxonomy" id="1717717"/>
    <lineage>
        <taxon>Bacteria</taxon>
        <taxon>Pseudomonadati</taxon>
        <taxon>Bacteroidota</taxon>
        <taxon>Bacteroidia</taxon>
        <taxon>Marinilabiliales</taxon>
        <taxon>Marinifilaceae</taxon>
        <taxon>Labilibaculum</taxon>
    </lineage>
</organism>
<reference evidence="2" key="2">
    <citation type="journal article" date="2020" name="Antonie Van Leeuwenhoek">
        <title>Labilibaculum antarcticum sp. nov., a novel facultative anaerobic, psychrotorelant bacterium isolated from marine sediment of Antarctica.</title>
        <authorList>
            <person name="Watanabe M."/>
            <person name="Kojima H."/>
            <person name="Fukui M."/>
        </authorList>
    </citation>
    <scope>NUCLEOTIDE SEQUENCE [LARGE SCALE GENOMIC DNA]</scope>
    <source>
        <strain evidence="2">SPP2</strain>
    </source>
</reference>
<dbReference type="NCBIfam" id="TIGR04256">
    <property type="entry name" value="GxxExxY"/>
    <property type="match status" value="1"/>
</dbReference>
<dbReference type="InterPro" id="IPR011604">
    <property type="entry name" value="PDDEXK-like_dom_sf"/>
</dbReference>
<accession>A0A1Y1CNX5</accession>
<proteinExistence type="predicted"/>
<evidence type="ECO:0000313" key="1">
    <source>
        <dbReference type="EMBL" id="BAX82116.1"/>
    </source>
</evidence>
<dbReference type="Gene3D" id="3.90.320.10">
    <property type="match status" value="1"/>
</dbReference>
<dbReference type="InterPro" id="IPR026350">
    <property type="entry name" value="GxxExxY"/>
</dbReference>
<keyword evidence="2" id="KW-1185">Reference proteome</keyword>
<sequence>MDIEEVFKKVLDCCFRVHTELGPGLLESAYEACLMYELQQEGLKVRKQVAVPLFYKDVELDVGYRIDLLVNNEVIIELKSVDSIADIHLAQILTYMKLAECKLGLLVNFNVKHLENGIKRVIL</sequence>
<evidence type="ECO:0000313" key="2">
    <source>
        <dbReference type="Proteomes" id="UP000218267"/>
    </source>
</evidence>
<protein>
    <submittedName>
        <fullName evidence="1">GxxExxY protein</fullName>
    </submittedName>
</protein>
<dbReference type="RefSeq" id="WP_096432146.1">
    <property type="nucleotide sequence ID" value="NZ_AP018042.1"/>
</dbReference>
<dbReference type="KEGG" id="mbas:ALGA_3824"/>
<dbReference type="OrthoDB" id="1119698at2"/>
<dbReference type="AlphaFoldDB" id="A0A1Y1CNX5"/>
<gene>
    <name evidence="1" type="ORF">ALGA_3824</name>
</gene>
<dbReference type="Proteomes" id="UP000218267">
    <property type="component" value="Chromosome"/>
</dbReference>
<reference evidence="1 2" key="1">
    <citation type="journal article" date="2018" name="Mar. Genomics">
        <title>Complete genome sequence of Marinifilaceae bacterium strain SPP2, isolated from the Antarctic marine sediment.</title>
        <authorList>
            <person name="Watanabe M."/>
            <person name="Kojima H."/>
            <person name="Fukui M."/>
        </authorList>
    </citation>
    <scope>NUCLEOTIDE SEQUENCE [LARGE SCALE GENOMIC DNA]</scope>
    <source>
        <strain evidence="1 2">SPP2</strain>
    </source>
</reference>